<reference evidence="1" key="1">
    <citation type="submission" date="2020-11" db="EMBL/GenBank/DDBJ databases">
        <authorList>
            <consortium name="DOE Joint Genome Institute"/>
            <person name="Ahrendt S."/>
            <person name="Riley R."/>
            <person name="Andreopoulos W."/>
            <person name="Labutti K."/>
            <person name="Pangilinan J."/>
            <person name="Ruiz-Duenas F.J."/>
            <person name="Barrasa J.M."/>
            <person name="Sanchez-Garcia M."/>
            <person name="Camarero S."/>
            <person name="Miyauchi S."/>
            <person name="Serrano A."/>
            <person name="Linde D."/>
            <person name="Babiker R."/>
            <person name="Drula E."/>
            <person name="Ayuso-Fernandez I."/>
            <person name="Pacheco R."/>
            <person name="Padilla G."/>
            <person name="Ferreira P."/>
            <person name="Barriuso J."/>
            <person name="Kellner H."/>
            <person name="Castanera R."/>
            <person name="Alfaro M."/>
            <person name="Ramirez L."/>
            <person name="Pisabarro A.G."/>
            <person name="Kuo A."/>
            <person name="Tritt A."/>
            <person name="Lipzen A."/>
            <person name="He G."/>
            <person name="Yan M."/>
            <person name="Ng V."/>
            <person name="Cullen D."/>
            <person name="Martin F."/>
            <person name="Rosso M.-N."/>
            <person name="Henrissat B."/>
            <person name="Hibbett D."/>
            <person name="Martinez A.T."/>
            <person name="Grigoriev I.V."/>
        </authorList>
    </citation>
    <scope>NUCLEOTIDE SEQUENCE</scope>
    <source>
        <strain evidence="1">ATCC 90797</strain>
    </source>
</reference>
<evidence type="ECO:0000313" key="1">
    <source>
        <dbReference type="EMBL" id="KAF9499121.1"/>
    </source>
</evidence>
<organism evidence="1 2">
    <name type="scientific">Pleurotus eryngii</name>
    <name type="common">Boletus of the steppes</name>
    <dbReference type="NCBI Taxonomy" id="5323"/>
    <lineage>
        <taxon>Eukaryota</taxon>
        <taxon>Fungi</taxon>
        <taxon>Dikarya</taxon>
        <taxon>Basidiomycota</taxon>
        <taxon>Agaricomycotina</taxon>
        <taxon>Agaricomycetes</taxon>
        <taxon>Agaricomycetidae</taxon>
        <taxon>Agaricales</taxon>
        <taxon>Pleurotineae</taxon>
        <taxon>Pleurotaceae</taxon>
        <taxon>Pleurotus</taxon>
    </lineage>
</organism>
<dbReference type="Proteomes" id="UP000807025">
    <property type="component" value="Unassembled WGS sequence"/>
</dbReference>
<dbReference type="EMBL" id="MU154534">
    <property type="protein sequence ID" value="KAF9499121.1"/>
    <property type="molecule type" value="Genomic_DNA"/>
</dbReference>
<protein>
    <submittedName>
        <fullName evidence="1">Uncharacterized protein</fullName>
    </submittedName>
</protein>
<sequence>TAQNSRGPRVGVRLYLLPRPFIDLLLTIPSPPDIGFRVNHASELPFWPVGHSLSAGGPVLCNRHSVTNSLCNAPYCMLPSSTRRQLRTKETSAAPTLVLSYYF</sequence>
<keyword evidence="2" id="KW-1185">Reference proteome</keyword>
<comment type="caution">
    <text evidence="1">The sequence shown here is derived from an EMBL/GenBank/DDBJ whole genome shotgun (WGS) entry which is preliminary data.</text>
</comment>
<feature type="non-terminal residue" evidence="1">
    <location>
        <position position="1"/>
    </location>
</feature>
<name>A0A9P6A4J5_PLEER</name>
<evidence type="ECO:0000313" key="2">
    <source>
        <dbReference type="Proteomes" id="UP000807025"/>
    </source>
</evidence>
<proteinExistence type="predicted"/>
<dbReference type="AlphaFoldDB" id="A0A9P6A4J5"/>
<accession>A0A9P6A4J5</accession>
<gene>
    <name evidence="1" type="ORF">BDN71DRAFT_1442687</name>
</gene>